<gene>
    <name evidence="1" type="ORF">dnl_57640</name>
</gene>
<evidence type="ECO:0000313" key="1">
    <source>
        <dbReference type="EMBL" id="QTA83362.1"/>
    </source>
</evidence>
<dbReference type="KEGG" id="dli:dnl_57640"/>
<sequence length="260" mass="30481">MNKINTNINAVGSIPEYDMIYYVLQLLAKDTDSGQLYEKLVLNNKFGIRTEQSRARFLRAIQSAFWEFKNKDHEILISTLFKARNLEDTKRYALFWSMGINNLLFEKITNHVFFKAYFSGRVQIANHDITAYLRHERESSEVIKKWSDTTLTALASKYLTFLKKIDFVKGRLKREFRYIQLDNISLVFLVYLIKAIEPGNSNIMESRYFNFFFTEKSSMVNIMKKAVFSEFFEIQTDALGIKIDLKFNCGEIVNVISGRI</sequence>
<protein>
    <submittedName>
        <fullName evidence="1">DUF1819</fullName>
    </submittedName>
</protein>
<dbReference type="Proteomes" id="UP000663720">
    <property type="component" value="Chromosome"/>
</dbReference>
<organism evidence="1 2">
    <name type="scientific">Desulfonema limicola</name>
    <dbReference type="NCBI Taxonomy" id="45656"/>
    <lineage>
        <taxon>Bacteria</taxon>
        <taxon>Pseudomonadati</taxon>
        <taxon>Thermodesulfobacteriota</taxon>
        <taxon>Desulfobacteria</taxon>
        <taxon>Desulfobacterales</taxon>
        <taxon>Desulfococcaceae</taxon>
        <taxon>Desulfonema</taxon>
    </lineage>
</organism>
<dbReference type="InterPro" id="IPR014948">
    <property type="entry name" value="BrxA"/>
</dbReference>
<name>A0A975BD76_9BACT</name>
<proteinExistence type="predicted"/>
<reference evidence="1" key="1">
    <citation type="journal article" date="2021" name="Microb. Physiol.">
        <title>Proteogenomic Insights into the Physiology of Marine, Sulfate-Reducing, Filamentous Desulfonema limicola and Desulfonema magnum.</title>
        <authorList>
            <person name="Schnaars V."/>
            <person name="Wohlbrand L."/>
            <person name="Scheve S."/>
            <person name="Hinrichs C."/>
            <person name="Reinhardt R."/>
            <person name="Rabus R."/>
        </authorList>
    </citation>
    <scope>NUCLEOTIDE SEQUENCE</scope>
    <source>
        <strain evidence="1">5ac10</strain>
    </source>
</reference>
<dbReference type="AlphaFoldDB" id="A0A975BD76"/>
<dbReference type="EMBL" id="CP061799">
    <property type="protein sequence ID" value="QTA83362.1"/>
    <property type="molecule type" value="Genomic_DNA"/>
</dbReference>
<dbReference type="Gene3D" id="1.10.3540.10">
    <property type="entry name" value="uncharacterized protein from magnetospirillum magneticum domain"/>
    <property type="match status" value="1"/>
</dbReference>
<dbReference type="InterPro" id="IPR023137">
    <property type="entry name" value="BrxA_sf"/>
</dbReference>
<dbReference type="Pfam" id="PF08849">
    <property type="entry name" value="BrxA"/>
    <property type="match status" value="1"/>
</dbReference>
<keyword evidence="2" id="KW-1185">Reference proteome</keyword>
<evidence type="ECO:0000313" key="2">
    <source>
        <dbReference type="Proteomes" id="UP000663720"/>
    </source>
</evidence>
<dbReference type="RefSeq" id="WP_207689228.1">
    <property type="nucleotide sequence ID" value="NZ_CP061799.1"/>
</dbReference>
<accession>A0A975BD76</accession>